<protein>
    <submittedName>
        <fullName evidence="1">Uncharacterized protein</fullName>
    </submittedName>
</protein>
<sequence length="80" mass="9621">MKQTVPLMVSRLISLSLRRRRESFSVPQSSWTFSFPYVQPLMFQGRSKERKARYRPPCCTWISCADIYYFSRTLFRKMAN</sequence>
<dbReference type="Proteomes" id="UP000822688">
    <property type="component" value="Chromosome 5"/>
</dbReference>
<dbReference type="EMBL" id="CM026425">
    <property type="protein sequence ID" value="KAG0575759.1"/>
    <property type="molecule type" value="Genomic_DNA"/>
</dbReference>
<evidence type="ECO:0000313" key="2">
    <source>
        <dbReference type="Proteomes" id="UP000822688"/>
    </source>
</evidence>
<accession>A0A8T0HYJ1</accession>
<keyword evidence="2" id="KW-1185">Reference proteome</keyword>
<name>A0A8T0HYJ1_CERPU</name>
<gene>
    <name evidence="1" type="ORF">KC19_5G028800</name>
</gene>
<organism evidence="1 2">
    <name type="scientific">Ceratodon purpureus</name>
    <name type="common">Fire moss</name>
    <name type="synonym">Dicranum purpureum</name>
    <dbReference type="NCBI Taxonomy" id="3225"/>
    <lineage>
        <taxon>Eukaryota</taxon>
        <taxon>Viridiplantae</taxon>
        <taxon>Streptophyta</taxon>
        <taxon>Embryophyta</taxon>
        <taxon>Bryophyta</taxon>
        <taxon>Bryophytina</taxon>
        <taxon>Bryopsida</taxon>
        <taxon>Dicranidae</taxon>
        <taxon>Pseudoditrichales</taxon>
        <taxon>Ditrichaceae</taxon>
        <taxon>Ceratodon</taxon>
    </lineage>
</organism>
<dbReference type="AlphaFoldDB" id="A0A8T0HYJ1"/>
<proteinExistence type="predicted"/>
<evidence type="ECO:0000313" key="1">
    <source>
        <dbReference type="EMBL" id="KAG0575759.1"/>
    </source>
</evidence>
<reference evidence="1" key="1">
    <citation type="submission" date="2020-06" db="EMBL/GenBank/DDBJ databases">
        <title>WGS assembly of Ceratodon purpureus strain R40.</title>
        <authorList>
            <person name="Carey S.B."/>
            <person name="Jenkins J."/>
            <person name="Shu S."/>
            <person name="Lovell J.T."/>
            <person name="Sreedasyam A."/>
            <person name="Maumus F."/>
            <person name="Tiley G.P."/>
            <person name="Fernandez-Pozo N."/>
            <person name="Barry K."/>
            <person name="Chen C."/>
            <person name="Wang M."/>
            <person name="Lipzen A."/>
            <person name="Daum C."/>
            <person name="Saski C.A."/>
            <person name="Payton A.C."/>
            <person name="Mcbreen J.C."/>
            <person name="Conrad R.E."/>
            <person name="Kollar L.M."/>
            <person name="Olsson S."/>
            <person name="Huttunen S."/>
            <person name="Landis J.B."/>
            <person name="Wickett N.J."/>
            <person name="Johnson M.G."/>
            <person name="Rensing S.A."/>
            <person name="Grimwood J."/>
            <person name="Schmutz J."/>
            <person name="Mcdaniel S.F."/>
        </authorList>
    </citation>
    <scope>NUCLEOTIDE SEQUENCE</scope>
    <source>
        <strain evidence="1">R40</strain>
    </source>
</reference>
<comment type="caution">
    <text evidence="1">The sequence shown here is derived from an EMBL/GenBank/DDBJ whole genome shotgun (WGS) entry which is preliminary data.</text>
</comment>